<name>A0A914GXL1_GLORO</name>
<protein>
    <submittedName>
        <fullName evidence="2">Uncharacterized protein</fullName>
    </submittedName>
</protein>
<evidence type="ECO:0000313" key="2">
    <source>
        <dbReference type="WBParaSite" id="Gr19_v10_g11320.t1"/>
    </source>
</evidence>
<proteinExistence type="predicted"/>
<organism evidence="1 2">
    <name type="scientific">Globodera rostochiensis</name>
    <name type="common">Golden nematode worm</name>
    <name type="synonym">Heterodera rostochiensis</name>
    <dbReference type="NCBI Taxonomy" id="31243"/>
    <lineage>
        <taxon>Eukaryota</taxon>
        <taxon>Metazoa</taxon>
        <taxon>Ecdysozoa</taxon>
        <taxon>Nematoda</taxon>
        <taxon>Chromadorea</taxon>
        <taxon>Rhabditida</taxon>
        <taxon>Tylenchina</taxon>
        <taxon>Tylenchomorpha</taxon>
        <taxon>Tylenchoidea</taxon>
        <taxon>Heteroderidae</taxon>
        <taxon>Heteroderinae</taxon>
        <taxon>Globodera</taxon>
    </lineage>
</organism>
<accession>A0A914GXL1</accession>
<dbReference type="WBParaSite" id="Gr19_v10_g11320.t1">
    <property type="protein sequence ID" value="Gr19_v10_g11320.t1"/>
    <property type="gene ID" value="Gr19_v10_g11320"/>
</dbReference>
<evidence type="ECO:0000313" key="1">
    <source>
        <dbReference type="Proteomes" id="UP000887572"/>
    </source>
</evidence>
<reference evidence="2" key="1">
    <citation type="submission" date="2022-11" db="UniProtKB">
        <authorList>
            <consortium name="WormBaseParasite"/>
        </authorList>
    </citation>
    <scope>IDENTIFICATION</scope>
</reference>
<sequence length="141" mass="15384">MFASTSKFGVYSSLESHSAACFVCICRYGQPSHQLFVNVHRTTMGERECNGEAEVKQLREGPQVSGRKFGAANFGPQSHHPPHIPLFFRDSTSHSHSFATSTIFTPTTNQPVTSPGPDPIVILPPILCSSQGVVFPKANQR</sequence>
<dbReference type="Proteomes" id="UP000887572">
    <property type="component" value="Unplaced"/>
</dbReference>
<keyword evidence="1" id="KW-1185">Reference proteome</keyword>
<dbReference type="AlphaFoldDB" id="A0A914GXL1"/>